<protein>
    <submittedName>
        <fullName evidence="1">Uncharacterized protein</fullName>
    </submittedName>
</protein>
<reference evidence="1" key="1">
    <citation type="journal article" date="2014" name="Front. Microbiol.">
        <title>High frequency of phylogenetically diverse reductive dehalogenase-homologous genes in deep subseafloor sedimentary metagenomes.</title>
        <authorList>
            <person name="Kawai M."/>
            <person name="Futagami T."/>
            <person name="Toyoda A."/>
            <person name="Takaki Y."/>
            <person name="Nishi S."/>
            <person name="Hori S."/>
            <person name="Arai W."/>
            <person name="Tsubouchi T."/>
            <person name="Morono Y."/>
            <person name="Uchiyama I."/>
            <person name="Ito T."/>
            <person name="Fujiyama A."/>
            <person name="Inagaki F."/>
            <person name="Takami H."/>
        </authorList>
    </citation>
    <scope>NUCLEOTIDE SEQUENCE</scope>
    <source>
        <strain evidence="1">Expedition CK06-06</strain>
    </source>
</reference>
<dbReference type="InterPro" id="IPR008979">
    <property type="entry name" value="Galactose-bd-like_sf"/>
</dbReference>
<dbReference type="AlphaFoldDB" id="X0UGQ2"/>
<comment type="caution">
    <text evidence="1">The sequence shown here is derived from an EMBL/GenBank/DDBJ whole genome shotgun (WGS) entry which is preliminary data.</text>
</comment>
<evidence type="ECO:0000313" key="1">
    <source>
        <dbReference type="EMBL" id="GAG04780.1"/>
    </source>
</evidence>
<proteinExistence type="predicted"/>
<sequence>MKLKIYLIVFVMTAMSSARTNIDFDFEWCFGRGDFATAMIPVFDDSEWKVVNLPHDWS</sequence>
<gene>
    <name evidence="1" type="ORF">S01H1_46045</name>
</gene>
<name>X0UGQ2_9ZZZZ</name>
<organism evidence="1">
    <name type="scientific">marine sediment metagenome</name>
    <dbReference type="NCBI Taxonomy" id="412755"/>
    <lineage>
        <taxon>unclassified sequences</taxon>
        <taxon>metagenomes</taxon>
        <taxon>ecological metagenomes</taxon>
    </lineage>
</organism>
<dbReference type="EMBL" id="BARS01029460">
    <property type="protein sequence ID" value="GAG04780.1"/>
    <property type="molecule type" value="Genomic_DNA"/>
</dbReference>
<accession>X0UGQ2</accession>
<dbReference type="SUPFAM" id="SSF49785">
    <property type="entry name" value="Galactose-binding domain-like"/>
    <property type="match status" value="1"/>
</dbReference>
<feature type="non-terminal residue" evidence="1">
    <location>
        <position position="58"/>
    </location>
</feature>